<gene>
    <name evidence="1" type="ORF">TRIATDRAFT_86483</name>
</gene>
<dbReference type="AlphaFoldDB" id="G9P253"/>
<reference evidence="1 2" key="1">
    <citation type="journal article" date="2011" name="Genome Biol.">
        <title>Comparative genome sequence analysis underscores mycoparasitism as the ancestral life style of Trichoderma.</title>
        <authorList>
            <person name="Kubicek C.P."/>
            <person name="Herrera-Estrella A."/>
            <person name="Seidl-Seiboth V."/>
            <person name="Martinez D.A."/>
            <person name="Druzhinina I.S."/>
            <person name="Thon M."/>
            <person name="Zeilinger S."/>
            <person name="Casas-Flores S."/>
            <person name="Horwitz B.A."/>
            <person name="Mukherjee P.K."/>
            <person name="Mukherjee M."/>
            <person name="Kredics L."/>
            <person name="Alcaraz L.D."/>
            <person name="Aerts A."/>
            <person name="Antal Z."/>
            <person name="Atanasova L."/>
            <person name="Cervantes-Badillo M.G."/>
            <person name="Challacombe J."/>
            <person name="Chertkov O."/>
            <person name="McCluskey K."/>
            <person name="Coulpier F."/>
            <person name="Deshpande N."/>
            <person name="von Doehren H."/>
            <person name="Ebbole D.J."/>
            <person name="Esquivel-Naranjo E.U."/>
            <person name="Fekete E."/>
            <person name="Flipphi M."/>
            <person name="Glaser F."/>
            <person name="Gomez-Rodriguez E.Y."/>
            <person name="Gruber S."/>
            <person name="Han C."/>
            <person name="Henrissat B."/>
            <person name="Hermosa R."/>
            <person name="Hernandez-Onate M."/>
            <person name="Karaffa L."/>
            <person name="Kosti I."/>
            <person name="Le Crom S."/>
            <person name="Lindquist E."/>
            <person name="Lucas S."/>
            <person name="Luebeck M."/>
            <person name="Luebeck P.S."/>
            <person name="Margeot A."/>
            <person name="Metz B."/>
            <person name="Misra M."/>
            <person name="Nevalainen H."/>
            <person name="Omann M."/>
            <person name="Packer N."/>
            <person name="Perrone G."/>
            <person name="Uresti-Rivera E.E."/>
            <person name="Salamov A."/>
            <person name="Schmoll M."/>
            <person name="Seiboth B."/>
            <person name="Shapiro H."/>
            <person name="Sukno S."/>
            <person name="Tamayo-Ramos J.A."/>
            <person name="Tisch D."/>
            <person name="Wiest A."/>
            <person name="Wilkinson H.H."/>
            <person name="Zhang M."/>
            <person name="Coutinho P.M."/>
            <person name="Kenerley C.M."/>
            <person name="Monte E."/>
            <person name="Baker S.E."/>
            <person name="Grigoriev I.V."/>
        </authorList>
    </citation>
    <scope>NUCLEOTIDE SEQUENCE [LARGE SCALE GENOMIC DNA]</scope>
    <source>
        <strain evidence="2">ATCC 20476 / IMI 206040</strain>
    </source>
</reference>
<dbReference type="STRING" id="452589.G9P253"/>
<dbReference type="OrthoDB" id="4884040at2759"/>
<sequence length="187" mass="21334">MSAVAPFCVYVHGCPGFHNVEICKELSTLIKGSEVLKMGQNVRRGWRFLWTQEQAQMEMRRILTDAFSDVHQAKHHSWIFADFRGTPRALDSDLPVREYENAADSLGQPFVHVILRCHSPRLDSYNRLGRSVLITNAHEFTVFESMWNAEVIRALGKANELEVDIGDLGPKEVAKMIFEGISKIRHL</sequence>
<proteinExistence type="predicted"/>
<dbReference type="KEGG" id="tatv:25785979"/>
<dbReference type="Proteomes" id="UP000005426">
    <property type="component" value="Unassembled WGS sequence"/>
</dbReference>
<dbReference type="Gene3D" id="3.40.50.300">
    <property type="entry name" value="P-loop containing nucleotide triphosphate hydrolases"/>
    <property type="match status" value="1"/>
</dbReference>
<dbReference type="GeneID" id="25785979"/>
<protein>
    <submittedName>
        <fullName evidence="1">Uncharacterized protein</fullName>
    </submittedName>
</protein>
<comment type="caution">
    <text evidence="1">The sequence shown here is derived from an EMBL/GenBank/DDBJ whole genome shotgun (WGS) entry which is preliminary data.</text>
</comment>
<dbReference type="HOGENOM" id="CLU_1447879_0_0_1"/>
<evidence type="ECO:0000313" key="2">
    <source>
        <dbReference type="Proteomes" id="UP000005426"/>
    </source>
</evidence>
<evidence type="ECO:0000313" key="1">
    <source>
        <dbReference type="EMBL" id="EHK42648.1"/>
    </source>
</evidence>
<organism evidence="1 2">
    <name type="scientific">Hypocrea atroviridis (strain ATCC 20476 / IMI 206040)</name>
    <name type="common">Trichoderma atroviride</name>
    <dbReference type="NCBI Taxonomy" id="452589"/>
    <lineage>
        <taxon>Eukaryota</taxon>
        <taxon>Fungi</taxon>
        <taxon>Dikarya</taxon>
        <taxon>Ascomycota</taxon>
        <taxon>Pezizomycotina</taxon>
        <taxon>Sordariomycetes</taxon>
        <taxon>Hypocreomycetidae</taxon>
        <taxon>Hypocreales</taxon>
        <taxon>Hypocreaceae</taxon>
        <taxon>Trichoderma</taxon>
    </lineage>
</organism>
<dbReference type="EMBL" id="ABDG02000026">
    <property type="protein sequence ID" value="EHK42648.1"/>
    <property type="molecule type" value="Genomic_DNA"/>
</dbReference>
<dbReference type="InterPro" id="IPR027417">
    <property type="entry name" value="P-loop_NTPase"/>
</dbReference>
<name>G9P253_HYPAI</name>
<keyword evidence="2" id="KW-1185">Reference proteome</keyword>
<accession>G9P253</accession>